<dbReference type="InterPro" id="IPR025484">
    <property type="entry name" value="DUF4376"/>
</dbReference>
<organism evidence="2 3">
    <name type="scientific">Agrobacterium tumefaciens</name>
    <dbReference type="NCBI Taxonomy" id="358"/>
    <lineage>
        <taxon>Bacteria</taxon>
        <taxon>Pseudomonadati</taxon>
        <taxon>Pseudomonadota</taxon>
        <taxon>Alphaproteobacteria</taxon>
        <taxon>Hyphomicrobiales</taxon>
        <taxon>Rhizobiaceae</taxon>
        <taxon>Rhizobium/Agrobacterium group</taxon>
        <taxon>Agrobacterium</taxon>
        <taxon>Agrobacterium tumefaciens complex</taxon>
    </lineage>
</organism>
<proteinExistence type="predicted"/>
<dbReference type="AlphaFoldDB" id="A0AAW8LVD5"/>
<evidence type="ECO:0000259" key="1">
    <source>
        <dbReference type="Pfam" id="PF14301"/>
    </source>
</evidence>
<accession>A0AAW8LVD5</accession>
<sequence length="213" mass="23469">MGKTTDTFKSKDPRMFNPRDWYWRRDNGAVYSSARQTVVSKDDENYNDWLGSGYAPTRWPEDVSGQQTDAALAGVLSPYGLSVTATAIDAVRQARIHDLSARCESEITSGFVSEALGAAHKYPSGVKDQINLMGSVTDSLIPDRPADWQTPFWVCDTQGQWSFKPHSASQIQQAGRDGKEHIVNCQAQLEDLSNKVTAAKSVKAVEAISWPVT</sequence>
<dbReference type="EMBL" id="JAVDSW010000002">
    <property type="protein sequence ID" value="MDR6702997.1"/>
    <property type="molecule type" value="Genomic_DNA"/>
</dbReference>
<dbReference type="Proteomes" id="UP001265315">
    <property type="component" value="Unassembled WGS sequence"/>
</dbReference>
<dbReference type="RefSeq" id="WP_309955571.1">
    <property type="nucleotide sequence ID" value="NZ_JAVDSW010000002.1"/>
</dbReference>
<evidence type="ECO:0000313" key="2">
    <source>
        <dbReference type="EMBL" id="MDR6702997.1"/>
    </source>
</evidence>
<comment type="caution">
    <text evidence="2">The sequence shown here is derived from an EMBL/GenBank/DDBJ whole genome shotgun (WGS) entry which is preliminary data.</text>
</comment>
<gene>
    <name evidence="2" type="ORF">J2W61_002862</name>
</gene>
<name>A0AAW8LVD5_AGRTU</name>
<evidence type="ECO:0000313" key="3">
    <source>
        <dbReference type="Proteomes" id="UP001265315"/>
    </source>
</evidence>
<feature type="domain" description="DUF4376" evidence="1">
    <location>
        <begin position="91"/>
        <end position="206"/>
    </location>
</feature>
<reference evidence="2" key="1">
    <citation type="submission" date="2023-07" db="EMBL/GenBank/DDBJ databases">
        <title>Sorghum-associated microbial communities from plants grown in Nebraska, USA.</title>
        <authorList>
            <person name="Schachtman D."/>
        </authorList>
    </citation>
    <scope>NUCLEOTIDE SEQUENCE</scope>
    <source>
        <strain evidence="2">1457</strain>
    </source>
</reference>
<protein>
    <recommendedName>
        <fullName evidence="1">DUF4376 domain-containing protein</fullName>
    </recommendedName>
</protein>
<dbReference type="Pfam" id="PF14301">
    <property type="entry name" value="DUF4376"/>
    <property type="match status" value="1"/>
</dbReference>